<dbReference type="RefSeq" id="WP_408327618.1">
    <property type="nucleotide sequence ID" value="NZ_JAQQFH010000005.1"/>
</dbReference>
<sequence>MAHQPQIKIPATYMRGGTSKGVFFRLQDLPEAAQVPGAARDALLMRVIGSPDPYGKQIDGMGGATSSTSKTVIIAKSSKPDHDVDYLFGQVSIDKAFVDWSGNCGNLSAAVGPFAISAGLVDASRIPHNGVAVVRIWQANIGKTIIGHVPITDGAVQETGDFELDGVTFPAAEVQLEFMDPAAEEEGAGGAMFPTGNLVDDLDVPGVGTLKATMINAGIPTIFVNADAIGYKGTELQDAINSDDKALAMFETIRAHGAVRMGLIKNIDEIATRQHTPKIAFVAKPADYVASSGKRVAASDVDLLVRAMSMGKLHHAMMGTAAVAIGTAAAISGTLVNLAAGGGARDAVRFGHPSGTLRVGAEAREEGGEWTVTKAIMSRSARVLMEGWVRVPGE</sequence>
<reference evidence="3 4" key="1">
    <citation type="journal article" date="2024" name="Chem. Sci.">
        <title>Discovery of megapolipeptins by genome mining of a Burkholderiales bacteria collection.</title>
        <authorList>
            <person name="Paulo B.S."/>
            <person name="Recchia M.J.J."/>
            <person name="Lee S."/>
            <person name="Fergusson C.H."/>
            <person name="Romanowski S.B."/>
            <person name="Hernandez A."/>
            <person name="Krull N."/>
            <person name="Liu D.Y."/>
            <person name="Cavanagh H."/>
            <person name="Bos A."/>
            <person name="Gray C.A."/>
            <person name="Murphy B.T."/>
            <person name="Linington R.G."/>
            <person name="Eustaquio A.S."/>
        </authorList>
    </citation>
    <scope>NUCLEOTIDE SEQUENCE [LARGE SCALE GENOMIC DNA]</scope>
    <source>
        <strain evidence="3 4">RL16-012-BIC-B</strain>
    </source>
</reference>
<dbReference type="Pfam" id="PF04303">
    <property type="entry name" value="PrpF"/>
    <property type="match status" value="1"/>
</dbReference>
<organism evidence="3 4">
    <name type="scientific">Paraburkholderia agricolaris</name>
    <dbReference type="NCBI Taxonomy" id="2152888"/>
    <lineage>
        <taxon>Bacteria</taxon>
        <taxon>Pseudomonadati</taxon>
        <taxon>Pseudomonadota</taxon>
        <taxon>Betaproteobacteria</taxon>
        <taxon>Burkholderiales</taxon>
        <taxon>Burkholderiaceae</taxon>
        <taxon>Paraburkholderia</taxon>
    </lineage>
</organism>
<accession>A0ABW8ZLT1</accession>
<evidence type="ECO:0000256" key="1">
    <source>
        <dbReference type="ARBA" id="ARBA00007673"/>
    </source>
</evidence>
<dbReference type="PANTHER" id="PTHR43709">
    <property type="entry name" value="ACONITATE ISOMERASE-RELATED"/>
    <property type="match status" value="1"/>
</dbReference>
<protein>
    <submittedName>
        <fullName evidence="3">2-methylaconitate cis-trans isomerase PrpF</fullName>
    </submittedName>
</protein>
<dbReference type="Proteomes" id="UP001629249">
    <property type="component" value="Unassembled WGS sequence"/>
</dbReference>
<dbReference type="InterPro" id="IPR012709">
    <property type="entry name" value="PrpF"/>
</dbReference>
<proteinExistence type="inferred from homology"/>
<gene>
    <name evidence="3" type="primary">prpF</name>
    <name evidence="3" type="ORF">PQR66_09570</name>
</gene>
<evidence type="ECO:0000313" key="4">
    <source>
        <dbReference type="Proteomes" id="UP001629249"/>
    </source>
</evidence>
<dbReference type="InterPro" id="IPR007400">
    <property type="entry name" value="PrpF-like"/>
</dbReference>
<dbReference type="PANTHER" id="PTHR43709:SF2">
    <property type="entry name" value="DUF453 DOMAIN PROTEIN (AFU_ORTHOLOGUE AFUA_6G00360)"/>
    <property type="match status" value="1"/>
</dbReference>
<keyword evidence="4" id="KW-1185">Reference proteome</keyword>
<dbReference type="SUPFAM" id="SSF54506">
    <property type="entry name" value="Diaminopimelate epimerase-like"/>
    <property type="match status" value="2"/>
</dbReference>
<evidence type="ECO:0000256" key="2">
    <source>
        <dbReference type="ARBA" id="ARBA00023235"/>
    </source>
</evidence>
<dbReference type="Gene3D" id="3.10.310.10">
    <property type="entry name" value="Diaminopimelate Epimerase, Chain A, domain 1"/>
    <property type="match status" value="2"/>
</dbReference>
<comment type="caution">
    <text evidence="3">The sequence shown here is derived from an EMBL/GenBank/DDBJ whole genome shotgun (WGS) entry which is preliminary data.</text>
</comment>
<evidence type="ECO:0000313" key="3">
    <source>
        <dbReference type="EMBL" id="MFL9883273.1"/>
    </source>
</evidence>
<dbReference type="EMBL" id="JAQQFN010000006">
    <property type="protein sequence ID" value="MFL9883273.1"/>
    <property type="molecule type" value="Genomic_DNA"/>
</dbReference>
<dbReference type="NCBIfam" id="TIGR02334">
    <property type="entry name" value="prpF"/>
    <property type="match status" value="1"/>
</dbReference>
<dbReference type="GO" id="GO:0016853">
    <property type="term" value="F:isomerase activity"/>
    <property type="evidence" value="ECO:0007669"/>
    <property type="project" value="UniProtKB-KW"/>
</dbReference>
<name>A0ABW8ZLT1_9BURK</name>
<keyword evidence="2 3" id="KW-0413">Isomerase</keyword>
<comment type="similarity">
    <text evidence="1">Belongs to the PrpF family.</text>
</comment>